<evidence type="ECO:0000259" key="10">
    <source>
        <dbReference type="Pfam" id="PF07715"/>
    </source>
</evidence>
<dbReference type="CDD" id="cd01347">
    <property type="entry name" value="ligand_gated_channel"/>
    <property type="match status" value="1"/>
</dbReference>
<feature type="domain" description="TonB-dependent receptor-like beta-barrel" evidence="9">
    <location>
        <begin position="183"/>
        <end position="586"/>
    </location>
</feature>
<dbReference type="SUPFAM" id="SSF56935">
    <property type="entry name" value="Porins"/>
    <property type="match status" value="1"/>
</dbReference>
<evidence type="ECO:0000256" key="8">
    <source>
        <dbReference type="ARBA" id="ARBA00023237"/>
    </source>
</evidence>
<evidence type="ECO:0000259" key="9">
    <source>
        <dbReference type="Pfam" id="PF00593"/>
    </source>
</evidence>
<gene>
    <name evidence="11" type="ORF">MNB_SV-3-440</name>
</gene>
<evidence type="ECO:0000256" key="1">
    <source>
        <dbReference type="ARBA" id="ARBA00004571"/>
    </source>
</evidence>
<dbReference type="GO" id="GO:0044718">
    <property type="term" value="P:siderophore transmembrane transport"/>
    <property type="evidence" value="ECO:0007669"/>
    <property type="project" value="TreeGrafter"/>
</dbReference>
<keyword evidence="8" id="KW-0998">Cell outer membrane</keyword>
<dbReference type="GO" id="GO:0009279">
    <property type="term" value="C:cell outer membrane"/>
    <property type="evidence" value="ECO:0007669"/>
    <property type="project" value="UniProtKB-SubCell"/>
</dbReference>
<dbReference type="Gene3D" id="2.40.170.20">
    <property type="entry name" value="TonB-dependent receptor, beta-barrel domain"/>
    <property type="match status" value="1"/>
</dbReference>
<keyword evidence="6" id="KW-0472">Membrane</keyword>
<dbReference type="PROSITE" id="PS52016">
    <property type="entry name" value="TONB_DEPENDENT_REC_3"/>
    <property type="match status" value="1"/>
</dbReference>
<protein>
    <submittedName>
        <fullName evidence="11">TonB-dependent receptor Outer membrane receptor for ferrienterochelin and colicins</fullName>
    </submittedName>
</protein>
<evidence type="ECO:0000256" key="5">
    <source>
        <dbReference type="ARBA" id="ARBA00023077"/>
    </source>
</evidence>
<dbReference type="InterPro" id="IPR012910">
    <property type="entry name" value="Plug_dom"/>
</dbReference>
<keyword evidence="7 11" id="KW-0675">Receptor</keyword>
<organism evidence="11">
    <name type="scientific">hydrothermal vent metagenome</name>
    <dbReference type="NCBI Taxonomy" id="652676"/>
    <lineage>
        <taxon>unclassified sequences</taxon>
        <taxon>metagenomes</taxon>
        <taxon>ecological metagenomes</taxon>
    </lineage>
</organism>
<reference evidence="11" key="1">
    <citation type="submission" date="2016-10" db="EMBL/GenBank/DDBJ databases">
        <authorList>
            <person name="de Groot N.N."/>
        </authorList>
    </citation>
    <scope>NUCLEOTIDE SEQUENCE</scope>
</reference>
<keyword evidence="4" id="KW-0732">Signal</keyword>
<dbReference type="InterPro" id="IPR000531">
    <property type="entry name" value="Beta-barrel_TonB"/>
</dbReference>
<evidence type="ECO:0000256" key="3">
    <source>
        <dbReference type="ARBA" id="ARBA00022692"/>
    </source>
</evidence>
<dbReference type="AlphaFoldDB" id="A0A1W1CXW5"/>
<feature type="domain" description="TonB-dependent receptor plug" evidence="10">
    <location>
        <begin position="40"/>
        <end position="147"/>
    </location>
</feature>
<dbReference type="Pfam" id="PF00593">
    <property type="entry name" value="TonB_dep_Rec_b-barrel"/>
    <property type="match status" value="1"/>
</dbReference>
<evidence type="ECO:0000256" key="2">
    <source>
        <dbReference type="ARBA" id="ARBA00022448"/>
    </source>
</evidence>
<dbReference type="GO" id="GO:0015344">
    <property type="term" value="F:siderophore uptake transmembrane transporter activity"/>
    <property type="evidence" value="ECO:0007669"/>
    <property type="project" value="TreeGrafter"/>
</dbReference>
<dbReference type="InterPro" id="IPR039426">
    <property type="entry name" value="TonB-dep_rcpt-like"/>
</dbReference>
<proteinExistence type="predicted"/>
<keyword evidence="2" id="KW-0813">Transport</keyword>
<dbReference type="Pfam" id="PF07715">
    <property type="entry name" value="Plug"/>
    <property type="match status" value="1"/>
</dbReference>
<dbReference type="InterPro" id="IPR037066">
    <property type="entry name" value="Plug_dom_sf"/>
</dbReference>
<dbReference type="InterPro" id="IPR036942">
    <property type="entry name" value="Beta-barrel_TonB_sf"/>
</dbReference>
<dbReference type="PANTHER" id="PTHR30069:SF29">
    <property type="entry name" value="HEMOGLOBIN AND HEMOGLOBIN-HAPTOGLOBIN-BINDING PROTEIN 1-RELATED"/>
    <property type="match status" value="1"/>
</dbReference>
<evidence type="ECO:0000313" key="11">
    <source>
        <dbReference type="EMBL" id="SFV70708.1"/>
    </source>
</evidence>
<dbReference type="PANTHER" id="PTHR30069">
    <property type="entry name" value="TONB-DEPENDENT OUTER MEMBRANE RECEPTOR"/>
    <property type="match status" value="1"/>
</dbReference>
<dbReference type="Gene3D" id="2.170.130.10">
    <property type="entry name" value="TonB-dependent receptor, plug domain"/>
    <property type="match status" value="1"/>
</dbReference>
<dbReference type="EMBL" id="FPHI01000057">
    <property type="protein sequence ID" value="SFV70708.1"/>
    <property type="molecule type" value="Genomic_DNA"/>
</dbReference>
<evidence type="ECO:0000256" key="7">
    <source>
        <dbReference type="ARBA" id="ARBA00023170"/>
    </source>
</evidence>
<sequence>MTTKTLSLVAASLLLTQATFADTTLEDITVISATKTTQKLKNITSNVEVITSQDIEERGYTTVIQALKSLSGFTFTQNGGLGTSSSVKLRGMNAKSVLVLIDGVRYNDITSTSGATFAHLMVEDIAQIEVVKGSQSGIWGADAAAGVINIITKKAKSGIHGSAHMEAGSFNTKKYGVTLSSKTKNYSLKVSHNVVDTDSFTAQSPKGEDIDDFEDDGYKNRTTNVQMGLNLNENNKIDMTYTFIDAKGEYDTYHNPNGIANSTTKDSFASINFNHVDNFNELNIYIKRSKFDRKFIDAYTTSPFVGQVDEYGINSKIPYGMEDFIIVGADYKKFEHKKDIYKKFNNKGIFVTNSNTFKGKIGGTTIVTESLRYDAYSTFDNEFTGKIGLKHIHENIEGLITSLNYGTSYIVPTLYQLYAPGSTFGGVYYPIGNKDLNPEITKSFDVTVAYKDFSITYFNNRINNLIEYTNGYNNVEGTSQIDGVEISYEREIFENLLLTTNYTHLFGFENHDEKTLARRAKDTFNLAVDYYGIEKLHIGADMQYVGERYDKADKQGEQTGKYSVFNMSVDYQINDRVKIYGKIENIADKTYQTVDGYATSPRAFYAGVRAKF</sequence>
<accession>A0A1W1CXW5</accession>
<comment type="subcellular location">
    <subcellularLocation>
        <location evidence="1">Cell outer membrane</location>
        <topology evidence="1">Multi-pass membrane protein</topology>
    </subcellularLocation>
</comment>
<keyword evidence="3" id="KW-0812">Transmembrane</keyword>
<evidence type="ECO:0000256" key="4">
    <source>
        <dbReference type="ARBA" id="ARBA00022729"/>
    </source>
</evidence>
<evidence type="ECO:0000256" key="6">
    <source>
        <dbReference type="ARBA" id="ARBA00023136"/>
    </source>
</evidence>
<name>A0A1W1CXW5_9ZZZZ</name>
<keyword evidence="5" id="KW-0798">TonB box</keyword>